<reference evidence="3 4" key="1">
    <citation type="submission" date="2016-10" db="EMBL/GenBank/DDBJ databases">
        <authorList>
            <person name="de Groot N.N."/>
        </authorList>
    </citation>
    <scope>NUCLEOTIDE SEQUENCE [LARGE SCALE GENOMIC DNA]</scope>
    <source>
        <strain evidence="3 4">DSM 22900</strain>
    </source>
</reference>
<dbReference type="EMBL" id="FOLL01000022">
    <property type="protein sequence ID" value="SFC73830.1"/>
    <property type="molecule type" value="Genomic_DNA"/>
</dbReference>
<gene>
    <name evidence="3" type="ORF">SAMN05421747_12239</name>
</gene>
<keyword evidence="4" id="KW-1185">Reference proteome</keyword>
<organism evidence="3 4">
    <name type="scientific">Parapedobacter composti</name>
    <dbReference type="NCBI Taxonomy" id="623281"/>
    <lineage>
        <taxon>Bacteria</taxon>
        <taxon>Pseudomonadati</taxon>
        <taxon>Bacteroidota</taxon>
        <taxon>Sphingobacteriia</taxon>
        <taxon>Sphingobacteriales</taxon>
        <taxon>Sphingobacteriaceae</taxon>
        <taxon>Parapedobacter</taxon>
    </lineage>
</organism>
<proteinExistence type="predicted"/>
<dbReference type="Pfam" id="PF18942">
    <property type="entry name" value="DUF5689"/>
    <property type="match status" value="1"/>
</dbReference>
<dbReference type="InterPro" id="IPR043744">
    <property type="entry name" value="DUF5689"/>
</dbReference>
<dbReference type="Gene3D" id="2.60.40.10">
    <property type="entry name" value="Immunoglobulins"/>
    <property type="match status" value="1"/>
</dbReference>
<evidence type="ECO:0000259" key="2">
    <source>
        <dbReference type="Pfam" id="PF19190"/>
    </source>
</evidence>
<feature type="domain" description="DUF5689" evidence="1">
    <location>
        <begin position="382"/>
        <end position="550"/>
    </location>
</feature>
<protein>
    <submittedName>
        <fullName evidence="3">Uncharacterized protein</fullName>
    </submittedName>
</protein>
<dbReference type="Pfam" id="PF19190">
    <property type="entry name" value="BACON_2"/>
    <property type="match status" value="1"/>
</dbReference>
<feature type="domain" description="BACON" evidence="2">
    <location>
        <begin position="38"/>
        <end position="112"/>
    </location>
</feature>
<dbReference type="AlphaFoldDB" id="A0A1I1LWH6"/>
<evidence type="ECO:0000259" key="1">
    <source>
        <dbReference type="Pfam" id="PF18942"/>
    </source>
</evidence>
<evidence type="ECO:0000313" key="3">
    <source>
        <dbReference type="EMBL" id="SFC73830.1"/>
    </source>
</evidence>
<dbReference type="InterPro" id="IPR013783">
    <property type="entry name" value="Ig-like_fold"/>
</dbReference>
<sequence>MEVLFLCKTWGLKRLFWLILVVPVLMQCQEKSDIDLSLAVNSTELHLEAAEGKTHIMVYANGGWTARLSEEVDWVSINKLQGNGNSDIEFTYSKNFGAARRVSLILTKGNESIAVVIIQKGLESPFRFSKSKYIVSKNALPTTLPIVSDLKYDFKDVEIDYLYDDETSERWITNAAVTSEGVVFDALENDMGRTRAVRIYLRLVDGFDNEYLAHADIEQTVDAAFLTHKNRTESRLTKAPRIDTVLLAGNVGVHFPHFEKSVAYDHGAGWVEDVSLANDSLLILAVRGNDSGAERVAHVKLTLSVGGQRLVDFTHRISQTAEDHEYYSFEELREHITTASGELVLDAPLKVLEGIVVSDKDSPNMDTNPNLTFNTMNLTETHKTAYIQSLDGQYGFRLLFTHEEQNILTRYSKVAISLDGLTLVKEADPGRYTIKGLTSAHIEKNEPGTPGNVVNKVRSISELTDNDMYTFVTLRNTSISCQHGAYTNVNVGYTIRSNWNMQGATTPYTDAIPTSVFDEQGSSINMVVNTITPWSRNTLPKGSGTLSGIVVHIKLIRYGTGTGDIGRYAIRPVDEADIRLDQERLAKTLVEWNWMRNGSDVSAAGTISRDGAGNVLPVIGAGTLNCTVTGLNPSLGAHPVYHTNPNSKDVPASAIQYQARWWNVAEDKGEGLVVNFSTAGLSARSLLINFTQGGGSGSAATLNIPAYWEVEYSLDGANYSLLPNSTYCVRPLAGWGQNWTFAGIGLISHSFRLPDQLLNQPQVYVKLKAKNNICAEPGANTAETGRITSTTYNTPVNARFGMVAIQYIQ</sequence>
<accession>A0A1I1LWH6</accession>
<dbReference type="STRING" id="623281.SAMN05421747_12239"/>
<dbReference type="Proteomes" id="UP000199577">
    <property type="component" value="Unassembled WGS sequence"/>
</dbReference>
<dbReference type="CDD" id="cd14948">
    <property type="entry name" value="BACON"/>
    <property type="match status" value="1"/>
</dbReference>
<dbReference type="InterPro" id="IPR024361">
    <property type="entry name" value="BACON"/>
</dbReference>
<name>A0A1I1LWH6_9SPHI</name>
<dbReference type="RefSeq" id="WP_139215937.1">
    <property type="nucleotide sequence ID" value="NZ_FOLL01000022.1"/>
</dbReference>
<dbReference type="OrthoDB" id="723980at2"/>
<evidence type="ECO:0000313" key="4">
    <source>
        <dbReference type="Proteomes" id="UP000199577"/>
    </source>
</evidence>